<keyword evidence="4" id="KW-0325">Glycoprotein</keyword>
<keyword evidence="10" id="KW-0961">Cell wall biogenesis/degradation</keyword>
<dbReference type="Proteomes" id="UP000629468">
    <property type="component" value="Unassembled WGS sequence"/>
</dbReference>
<evidence type="ECO:0000256" key="2">
    <source>
        <dbReference type="ARBA" id="ARBA00004609"/>
    </source>
</evidence>
<dbReference type="EMBL" id="JABXXO010000006">
    <property type="protein sequence ID" value="KAF7776151.1"/>
    <property type="molecule type" value="Genomic_DNA"/>
</dbReference>
<dbReference type="EC" id="3.5.1.41" evidence="12"/>
<evidence type="ECO:0000256" key="8">
    <source>
        <dbReference type="ARBA" id="ARBA00023285"/>
    </source>
</evidence>
<feature type="transmembrane region" description="Helical" evidence="14">
    <location>
        <begin position="418"/>
        <end position="435"/>
    </location>
</feature>
<accession>A0A8H7F3H0</accession>
<keyword evidence="6 14" id="KW-0472">Membrane</keyword>
<dbReference type="GO" id="GO:0009272">
    <property type="term" value="P:fungal-type cell wall biogenesis"/>
    <property type="evidence" value="ECO:0007669"/>
    <property type="project" value="UniProtKB-ARBA"/>
</dbReference>
<evidence type="ECO:0000256" key="5">
    <source>
        <dbReference type="ARBA" id="ARBA00023024"/>
    </source>
</evidence>
<evidence type="ECO:0000256" key="12">
    <source>
        <dbReference type="ARBA" id="ARBA00024056"/>
    </source>
</evidence>
<protein>
    <recommendedName>
        <fullName evidence="12">chitin deacetylase</fullName>
        <ecNumber evidence="12">3.5.1.41</ecNumber>
    </recommendedName>
</protein>
<dbReference type="SUPFAM" id="SSF88713">
    <property type="entry name" value="Glycoside hydrolase/deacetylase"/>
    <property type="match status" value="1"/>
</dbReference>
<dbReference type="InterPro" id="IPR050248">
    <property type="entry name" value="Polysacc_deacetylase_ArnD"/>
</dbReference>
<evidence type="ECO:0000256" key="4">
    <source>
        <dbReference type="ARBA" id="ARBA00022622"/>
    </source>
</evidence>
<evidence type="ECO:0000256" key="7">
    <source>
        <dbReference type="ARBA" id="ARBA00023277"/>
    </source>
</evidence>
<gene>
    <name evidence="17" type="ORF">Agabi119p4_4544</name>
</gene>
<reference evidence="17 18" key="1">
    <citation type="journal article" name="Sci. Rep.">
        <title>Telomere-to-telomere assembled and centromere annotated genomes of the two main subspecies of the button mushroom Agaricus bisporus reveal especially polymorphic chromosome ends.</title>
        <authorList>
            <person name="Sonnenberg A.S.M."/>
            <person name="Sedaghat-Telgerd N."/>
            <person name="Lavrijssen B."/>
            <person name="Ohm R.A."/>
            <person name="Hendrickx P.M."/>
            <person name="Scholtmeijer K."/>
            <person name="Baars J.J.P."/>
            <person name="van Peer A."/>
        </authorList>
    </citation>
    <scope>NUCLEOTIDE SEQUENCE [LARGE SCALE GENOMIC DNA]</scope>
    <source>
        <strain evidence="17 18">H119_p4</strain>
    </source>
</reference>
<evidence type="ECO:0000313" key="18">
    <source>
        <dbReference type="Proteomes" id="UP000629468"/>
    </source>
</evidence>
<evidence type="ECO:0000256" key="3">
    <source>
        <dbReference type="ARBA" id="ARBA00022475"/>
    </source>
</evidence>
<feature type="chain" id="PRO_5034162544" description="chitin deacetylase" evidence="15">
    <location>
        <begin position="16"/>
        <end position="436"/>
    </location>
</feature>
<evidence type="ECO:0000256" key="1">
    <source>
        <dbReference type="ARBA" id="ARBA00001941"/>
    </source>
</evidence>
<evidence type="ECO:0000256" key="9">
    <source>
        <dbReference type="ARBA" id="ARBA00023288"/>
    </source>
</evidence>
<keyword evidence="4" id="KW-0336">GPI-anchor</keyword>
<keyword evidence="9" id="KW-0449">Lipoprotein</keyword>
<dbReference type="OMA" id="GDIWDAP"/>
<evidence type="ECO:0000259" key="16">
    <source>
        <dbReference type="PROSITE" id="PS51677"/>
    </source>
</evidence>
<evidence type="ECO:0000256" key="15">
    <source>
        <dbReference type="SAM" id="SignalP"/>
    </source>
</evidence>
<proteinExistence type="predicted"/>
<keyword evidence="5" id="KW-0146">Chitin degradation</keyword>
<evidence type="ECO:0000256" key="11">
    <source>
        <dbReference type="ARBA" id="ARBA00023326"/>
    </source>
</evidence>
<comment type="subcellular location">
    <subcellularLocation>
        <location evidence="2">Cell membrane</location>
        <topology evidence="2">Lipid-anchor</topology>
        <topology evidence="2">GPI-anchor</topology>
    </subcellularLocation>
</comment>
<evidence type="ECO:0000313" key="17">
    <source>
        <dbReference type="EMBL" id="KAF7776151.1"/>
    </source>
</evidence>
<name>A0A8H7F3H0_AGABI</name>
<keyword evidence="14" id="KW-0812">Transmembrane</keyword>
<evidence type="ECO:0000256" key="6">
    <source>
        <dbReference type="ARBA" id="ARBA00023136"/>
    </source>
</evidence>
<dbReference type="GO" id="GO:0004099">
    <property type="term" value="F:chitin deacetylase activity"/>
    <property type="evidence" value="ECO:0007669"/>
    <property type="project" value="UniProtKB-EC"/>
</dbReference>
<feature type="domain" description="NodB homology" evidence="16">
    <location>
        <begin position="143"/>
        <end position="334"/>
    </location>
</feature>
<dbReference type="PANTHER" id="PTHR10587:SF135">
    <property type="entry name" value="CHITIN DEACETYLASE 3"/>
    <property type="match status" value="1"/>
</dbReference>
<feature type="signal peptide" evidence="15">
    <location>
        <begin position="1"/>
        <end position="15"/>
    </location>
</feature>
<comment type="caution">
    <text evidence="17">The sequence shown here is derived from an EMBL/GenBank/DDBJ whole genome shotgun (WGS) entry which is preliminary data.</text>
</comment>
<organism evidence="17 18">
    <name type="scientific">Agaricus bisporus var. burnettii</name>
    <dbReference type="NCBI Taxonomy" id="192524"/>
    <lineage>
        <taxon>Eukaryota</taxon>
        <taxon>Fungi</taxon>
        <taxon>Dikarya</taxon>
        <taxon>Basidiomycota</taxon>
        <taxon>Agaricomycotina</taxon>
        <taxon>Agaricomycetes</taxon>
        <taxon>Agaricomycetidae</taxon>
        <taxon>Agaricales</taxon>
        <taxon>Agaricineae</taxon>
        <taxon>Agaricaceae</taxon>
        <taxon>Agaricus</taxon>
    </lineage>
</organism>
<dbReference type="Pfam" id="PF01522">
    <property type="entry name" value="Polysacc_deac_1"/>
    <property type="match status" value="1"/>
</dbReference>
<dbReference type="GO" id="GO:0071555">
    <property type="term" value="P:cell wall organization"/>
    <property type="evidence" value="ECO:0007669"/>
    <property type="project" value="UniProtKB-KW"/>
</dbReference>
<comment type="catalytic activity">
    <reaction evidence="13">
        <text>[(1-&gt;4)-N-acetyl-beta-D-glucosaminyl](n) + n H2O = chitosan + n acetate</text>
        <dbReference type="Rhea" id="RHEA:10464"/>
        <dbReference type="Rhea" id="RHEA-COMP:9593"/>
        <dbReference type="Rhea" id="RHEA-COMP:9597"/>
        <dbReference type="ChEBI" id="CHEBI:15377"/>
        <dbReference type="ChEBI" id="CHEBI:17029"/>
        <dbReference type="ChEBI" id="CHEBI:30089"/>
        <dbReference type="ChEBI" id="CHEBI:57704"/>
        <dbReference type="EC" id="3.5.1.41"/>
    </reaction>
    <physiologicalReaction direction="left-to-right" evidence="13">
        <dbReference type="Rhea" id="RHEA:10465"/>
    </physiologicalReaction>
</comment>
<evidence type="ECO:0000256" key="10">
    <source>
        <dbReference type="ARBA" id="ARBA00023316"/>
    </source>
</evidence>
<dbReference type="InterPro" id="IPR011330">
    <property type="entry name" value="Glyco_hydro/deAcase_b/a-brl"/>
</dbReference>
<dbReference type="Gene3D" id="3.20.20.370">
    <property type="entry name" value="Glycoside hydrolase/deacetylase"/>
    <property type="match status" value="1"/>
</dbReference>
<keyword evidence="8" id="KW-0170">Cobalt</keyword>
<evidence type="ECO:0000256" key="13">
    <source>
        <dbReference type="ARBA" id="ARBA00048494"/>
    </source>
</evidence>
<keyword evidence="7" id="KW-0119">Carbohydrate metabolism</keyword>
<keyword evidence="15" id="KW-0732">Signal</keyword>
<dbReference type="GO" id="GO:0005886">
    <property type="term" value="C:plasma membrane"/>
    <property type="evidence" value="ECO:0007669"/>
    <property type="project" value="UniProtKB-SubCell"/>
</dbReference>
<keyword evidence="11" id="KW-0624">Polysaccharide degradation</keyword>
<dbReference type="GO" id="GO:0000272">
    <property type="term" value="P:polysaccharide catabolic process"/>
    <property type="evidence" value="ECO:0007669"/>
    <property type="project" value="UniProtKB-KW"/>
</dbReference>
<dbReference type="PROSITE" id="PS51677">
    <property type="entry name" value="NODB"/>
    <property type="match status" value="1"/>
</dbReference>
<dbReference type="PANTHER" id="PTHR10587">
    <property type="entry name" value="GLYCOSYL TRANSFERASE-RELATED"/>
    <property type="match status" value="1"/>
</dbReference>
<dbReference type="AlphaFoldDB" id="A0A8H7F3H0"/>
<comment type="cofactor">
    <cofactor evidence="1">
        <name>Co(2+)</name>
        <dbReference type="ChEBI" id="CHEBI:48828"/>
    </cofactor>
</comment>
<dbReference type="InterPro" id="IPR002509">
    <property type="entry name" value="NODB_dom"/>
</dbReference>
<keyword evidence="3" id="KW-1003">Cell membrane</keyword>
<keyword evidence="14" id="KW-1133">Transmembrane helix</keyword>
<dbReference type="GO" id="GO:0006032">
    <property type="term" value="P:chitin catabolic process"/>
    <property type="evidence" value="ECO:0007669"/>
    <property type="project" value="UniProtKB-KW"/>
</dbReference>
<sequence length="436" mass="47480">MLLASLLFIVPVFSAIVPGTSEPHEPSLTTSLGARWYHDSDHPVHALFRRGPTDGVVYAPVGSSLWSADFPESTPDSSNLPKAWVDALDAAVTAGKIPNLPTSISSHGSEPEYPDLDPSGAEICSSTYKCMQNSTNIWNAPDGYFASSFDDGPQPYTDALVEFLAKNKVKTTHFMIGTNILQYWEQFLTAWNHGDDIAVHTWTHPYMTTLSNLDVVAQLGWTMQLVHNSTGGRVPRFWRPPYGDSDNRVTAIAREVFSLETVIWNQDTDDWSINYGGTTEEEIGSEMDKWLSGPKSPGLIILEHEDSDGALNSFMEAFPKIATNGWKFESLARILGGGQAYQNSFNADSEVKPVNLMVGQNNFTLMAKNVSTTTTPSPTSDLGASTAGNLAANTDYPTADPLANAAMTPPGQAQSLKWIFSTFLVASLITALVFWA</sequence>
<evidence type="ECO:0000256" key="14">
    <source>
        <dbReference type="SAM" id="Phobius"/>
    </source>
</evidence>
<dbReference type="GO" id="GO:0098552">
    <property type="term" value="C:side of membrane"/>
    <property type="evidence" value="ECO:0007669"/>
    <property type="project" value="UniProtKB-KW"/>
</dbReference>